<dbReference type="HOGENOM" id="CLU_433657_0_0_1"/>
<evidence type="ECO:0000256" key="1">
    <source>
        <dbReference type="SAM" id="SignalP"/>
    </source>
</evidence>
<sequence length="557" mass="62835">MNLTACVSNRLPVLILTTVVSLVLLSQHFPANYLHESRNPQDKKTSKTGKKALKYSLTVNGTTASAENFYIIRPNYKINAEPTYYVDKGQQDLVYQLSTYYVAGELARRYNARYLIDVGCGSGVKLASFRDEFHVIGIDYEANIRNASKAFPNLQFIEANLEGDSECNVVVSPAILSQAVVVSADIIEHLINPLPCYVKTLKKFSKYAAAIVVSTPDAGKIMNIRGGTSYDGPPGNLAHVREWLNSELELLFLDSGLYPLYSGLSCGHMERCGDGFLPNNTQQTNQIQIMGNEQVRESWLVVDRETSHVVAFIVHDRTTAIELLIFNVDYLIDQGIEVIVVNLGASVPPMPRTKVHTTQNRREAFDVIIKLCDGNTYQTGDWFIIMDSNDVINFNQSHALQLNLKETLQRIGSEPYGFNAVAMTIFFMQSPDGRDWPPAMPFKIFAQGVWHAAARADDRLRPAVDTLKNRVRIWKKSTQPLEISISKTEEGAEIVTDVGFLGRRVYPYHALDLRFHPKFNKPYSKLDYDLRRMYVLDIALNYQPDGREGILVDHYLY</sequence>
<accession>R7VIK0</accession>
<keyword evidence="1" id="KW-0732">Signal</keyword>
<dbReference type="EMBL" id="KB291945">
    <property type="protein sequence ID" value="ELU18372.1"/>
    <property type="molecule type" value="Genomic_DNA"/>
</dbReference>
<gene>
    <name evidence="2" type="ORF">CAPTEDRAFT_213073</name>
</gene>
<dbReference type="Proteomes" id="UP000014760">
    <property type="component" value="Unassembled WGS sequence"/>
</dbReference>
<evidence type="ECO:0000313" key="2">
    <source>
        <dbReference type="EMBL" id="ELU18372.1"/>
    </source>
</evidence>
<dbReference type="EnsemblMetazoa" id="CapteT213073">
    <property type="protein sequence ID" value="CapteP213073"/>
    <property type="gene ID" value="CapteG213073"/>
</dbReference>
<dbReference type="InterPro" id="IPR029063">
    <property type="entry name" value="SAM-dependent_MTases_sf"/>
</dbReference>
<feature type="signal peptide" evidence="1">
    <location>
        <begin position="1"/>
        <end position="25"/>
    </location>
</feature>
<keyword evidence="4" id="KW-1185">Reference proteome</keyword>
<reference evidence="2 4" key="2">
    <citation type="journal article" date="2013" name="Nature">
        <title>Insights into bilaterian evolution from three spiralian genomes.</title>
        <authorList>
            <person name="Simakov O."/>
            <person name="Marletaz F."/>
            <person name="Cho S.J."/>
            <person name="Edsinger-Gonzales E."/>
            <person name="Havlak P."/>
            <person name="Hellsten U."/>
            <person name="Kuo D.H."/>
            <person name="Larsson T."/>
            <person name="Lv J."/>
            <person name="Arendt D."/>
            <person name="Savage R."/>
            <person name="Osoegawa K."/>
            <person name="de Jong P."/>
            <person name="Grimwood J."/>
            <person name="Chapman J.A."/>
            <person name="Shapiro H."/>
            <person name="Aerts A."/>
            <person name="Otillar R.P."/>
            <person name="Terry A.Y."/>
            <person name="Boore J.L."/>
            <person name="Grigoriev I.V."/>
            <person name="Lindberg D.R."/>
            <person name="Seaver E.C."/>
            <person name="Weisblat D.A."/>
            <person name="Putnam N.H."/>
            <person name="Rokhsar D.S."/>
        </authorList>
    </citation>
    <scope>NUCLEOTIDE SEQUENCE</scope>
    <source>
        <strain evidence="2 4">I ESC-2004</strain>
    </source>
</reference>
<reference evidence="4" key="1">
    <citation type="submission" date="2012-12" db="EMBL/GenBank/DDBJ databases">
        <authorList>
            <person name="Hellsten U."/>
            <person name="Grimwood J."/>
            <person name="Chapman J.A."/>
            <person name="Shapiro H."/>
            <person name="Aerts A."/>
            <person name="Otillar R.P."/>
            <person name="Terry A.Y."/>
            <person name="Boore J.L."/>
            <person name="Simakov O."/>
            <person name="Marletaz F."/>
            <person name="Cho S.-J."/>
            <person name="Edsinger-Gonzales E."/>
            <person name="Havlak P."/>
            <person name="Kuo D.-H."/>
            <person name="Larsson T."/>
            <person name="Lv J."/>
            <person name="Arendt D."/>
            <person name="Savage R."/>
            <person name="Osoegawa K."/>
            <person name="de Jong P."/>
            <person name="Lindberg D.R."/>
            <person name="Seaver E.C."/>
            <person name="Weisblat D.A."/>
            <person name="Putnam N.H."/>
            <person name="Grigoriev I.V."/>
            <person name="Rokhsar D.S."/>
        </authorList>
    </citation>
    <scope>NUCLEOTIDE SEQUENCE</scope>
    <source>
        <strain evidence="4">I ESC-2004</strain>
    </source>
</reference>
<reference evidence="3" key="3">
    <citation type="submission" date="2015-06" db="UniProtKB">
        <authorList>
            <consortium name="EnsemblMetazoa"/>
        </authorList>
    </citation>
    <scope>IDENTIFICATION</scope>
</reference>
<dbReference type="Gene3D" id="3.40.50.150">
    <property type="entry name" value="Vaccinia Virus protein VP39"/>
    <property type="match status" value="1"/>
</dbReference>
<evidence type="ECO:0000313" key="3">
    <source>
        <dbReference type="EnsemblMetazoa" id="CapteP213073"/>
    </source>
</evidence>
<dbReference type="SUPFAM" id="SSF53335">
    <property type="entry name" value="S-adenosyl-L-methionine-dependent methyltransferases"/>
    <property type="match status" value="1"/>
</dbReference>
<evidence type="ECO:0000313" key="4">
    <source>
        <dbReference type="Proteomes" id="UP000014760"/>
    </source>
</evidence>
<dbReference type="OMA" id="HYESIFR"/>
<name>R7VIK0_CAPTE</name>
<protein>
    <recommendedName>
        <fullName evidence="5">Methyltransferase type 11 domain-containing protein</fullName>
    </recommendedName>
</protein>
<dbReference type="AlphaFoldDB" id="R7VIK0"/>
<evidence type="ECO:0008006" key="5">
    <source>
        <dbReference type="Google" id="ProtNLM"/>
    </source>
</evidence>
<dbReference type="EMBL" id="AMQN01003789">
    <property type="status" value="NOT_ANNOTATED_CDS"/>
    <property type="molecule type" value="Genomic_DNA"/>
</dbReference>
<proteinExistence type="predicted"/>
<feature type="chain" id="PRO_5008789079" description="Methyltransferase type 11 domain-containing protein" evidence="1">
    <location>
        <begin position="26"/>
        <end position="557"/>
    </location>
</feature>
<organism evidence="2">
    <name type="scientific">Capitella teleta</name>
    <name type="common">Polychaete worm</name>
    <dbReference type="NCBI Taxonomy" id="283909"/>
    <lineage>
        <taxon>Eukaryota</taxon>
        <taxon>Metazoa</taxon>
        <taxon>Spiralia</taxon>
        <taxon>Lophotrochozoa</taxon>
        <taxon>Annelida</taxon>
        <taxon>Polychaeta</taxon>
        <taxon>Sedentaria</taxon>
        <taxon>Scolecida</taxon>
        <taxon>Capitellidae</taxon>
        <taxon>Capitella</taxon>
    </lineage>
</organism>